<name>A0A0G0W9J0_UNCC2</name>
<organism evidence="2 3">
    <name type="scientific">candidate division CPR2 bacterium GW2011_GWC1_41_48</name>
    <dbReference type="NCBI Taxonomy" id="1618344"/>
    <lineage>
        <taxon>Bacteria</taxon>
        <taxon>Bacteria division CPR2</taxon>
    </lineage>
</organism>
<evidence type="ECO:0008006" key="4">
    <source>
        <dbReference type="Google" id="ProtNLM"/>
    </source>
</evidence>
<sequence>MKTKLNLNSGVALFTSVLTLLTLILAYNTPPLSGPFCRAASCFQYPYLDIASRFPRDYYWMAPAMGIVVAYLILMLILSNRTEAKKKLFGQLTVIFASMSTAIFLLTFFTQLSVIQPSLLKGEADGISLLTQFNPHGLFIALEELGFLLMVASFLFVGLAMTVKTRLEKWIKGIFIGGFALTILSLVIILATMGLNREYFFEVAAYSLTWPTLIINGFLLFKLFKKDQA</sequence>
<feature type="transmembrane region" description="Helical" evidence="1">
    <location>
        <begin position="89"/>
        <end position="109"/>
    </location>
</feature>
<dbReference type="EMBL" id="LCBL01000005">
    <property type="protein sequence ID" value="KKS08722.1"/>
    <property type="molecule type" value="Genomic_DNA"/>
</dbReference>
<proteinExistence type="predicted"/>
<evidence type="ECO:0000313" key="3">
    <source>
        <dbReference type="Proteomes" id="UP000033869"/>
    </source>
</evidence>
<keyword evidence="1" id="KW-1133">Transmembrane helix</keyword>
<evidence type="ECO:0000256" key="1">
    <source>
        <dbReference type="SAM" id="Phobius"/>
    </source>
</evidence>
<keyword evidence="1" id="KW-0812">Transmembrane</keyword>
<comment type="caution">
    <text evidence="2">The sequence shown here is derived from an EMBL/GenBank/DDBJ whole genome shotgun (WGS) entry which is preliminary data.</text>
</comment>
<gene>
    <name evidence="2" type="ORF">UU65_C0005G0033</name>
</gene>
<keyword evidence="1" id="KW-0472">Membrane</keyword>
<feature type="transmembrane region" description="Helical" evidence="1">
    <location>
        <begin position="173"/>
        <end position="193"/>
    </location>
</feature>
<dbReference type="Proteomes" id="UP000033869">
    <property type="component" value="Unassembled WGS sequence"/>
</dbReference>
<feature type="transmembrane region" description="Helical" evidence="1">
    <location>
        <begin position="199"/>
        <end position="221"/>
    </location>
</feature>
<reference evidence="2 3" key="1">
    <citation type="journal article" date="2015" name="Nature">
        <title>rRNA introns, odd ribosomes, and small enigmatic genomes across a large radiation of phyla.</title>
        <authorList>
            <person name="Brown C.T."/>
            <person name="Hug L.A."/>
            <person name="Thomas B.C."/>
            <person name="Sharon I."/>
            <person name="Castelle C.J."/>
            <person name="Singh A."/>
            <person name="Wilkins M.J."/>
            <person name="Williams K.H."/>
            <person name="Banfield J.F."/>
        </authorList>
    </citation>
    <scope>NUCLEOTIDE SEQUENCE [LARGE SCALE GENOMIC DNA]</scope>
</reference>
<evidence type="ECO:0000313" key="2">
    <source>
        <dbReference type="EMBL" id="KKS08722.1"/>
    </source>
</evidence>
<protein>
    <recommendedName>
        <fullName evidence="4">DUF998 domain-containing protein</fullName>
    </recommendedName>
</protein>
<feature type="transmembrane region" description="Helical" evidence="1">
    <location>
        <begin position="58"/>
        <end position="77"/>
    </location>
</feature>
<feature type="transmembrane region" description="Helical" evidence="1">
    <location>
        <begin position="138"/>
        <end position="161"/>
    </location>
</feature>
<dbReference type="AlphaFoldDB" id="A0A0G0W9J0"/>
<accession>A0A0G0W9J0</accession>